<dbReference type="EMBL" id="LT934112">
    <property type="protein sequence ID" value="VAH13292.1"/>
    <property type="molecule type" value="Genomic_DNA"/>
</dbReference>
<gene>
    <name evidence="1" type="ORF">TRITD_1Bv1G019330</name>
</gene>
<dbReference type="Gramene" id="TRITD1Bv1G019330.1">
    <property type="protein sequence ID" value="TRITD1Bv1G019330.1"/>
    <property type="gene ID" value="TRITD1Bv1G019330"/>
</dbReference>
<accession>A0A9R0QKJ8</accession>
<proteinExistence type="predicted"/>
<sequence length="110" mass="12470">MFRVNFFTPHMLANCAPYITHVTTLLHVGLCSTIPAHRAIRLENRAGACSVCLLDLASSGAGDSWSVISTDAGEGVTENDWQSVTRRQHHVRTKFHYSCKPWWLGCWWPW</sequence>
<dbReference type="Proteomes" id="UP000324705">
    <property type="component" value="Chromosome 1B"/>
</dbReference>
<organism evidence="1 2">
    <name type="scientific">Triticum turgidum subsp. durum</name>
    <name type="common">Durum wheat</name>
    <name type="synonym">Triticum durum</name>
    <dbReference type="NCBI Taxonomy" id="4567"/>
    <lineage>
        <taxon>Eukaryota</taxon>
        <taxon>Viridiplantae</taxon>
        <taxon>Streptophyta</taxon>
        <taxon>Embryophyta</taxon>
        <taxon>Tracheophyta</taxon>
        <taxon>Spermatophyta</taxon>
        <taxon>Magnoliopsida</taxon>
        <taxon>Liliopsida</taxon>
        <taxon>Poales</taxon>
        <taxon>Poaceae</taxon>
        <taxon>BOP clade</taxon>
        <taxon>Pooideae</taxon>
        <taxon>Triticodae</taxon>
        <taxon>Triticeae</taxon>
        <taxon>Triticinae</taxon>
        <taxon>Triticum</taxon>
    </lineage>
</organism>
<protein>
    <submittedName>
        <fullName evidence="1">Uncharacterized protein</fullName>
    </submittedName>
</protein>
<name>A0A9R0QKJ8_TRITD</name>
<keyword evidence="2" id="KW-1185">Reference proteome</keyword>
<evidence type="ECO:0000313" key="1">
    <source>
        <dbReference type="EMBL" id="VAH13292.1"/>
    </source>
</evidence>
<reference evidence="1 2" key="1">
    <citation type="submission" date="2017-09" db="EMBL/GenBank/DDBJ databases">
        <authorList>
            <consortium name="International Durum Wheat Genome Sequencing Consortium (IDWGSC)"/>
            <person name="Milanesi L."/>
        </authorList>
    </citation>
    <scope>NUCLEOTIDE SEQUENCE [LARGE SCALE GENOMIC DNA]</scope>
    <source>
        <strain evidence="2">cv. Svevo</strain>
    </source>
</reference>
<evidence type="ECO:0000313" key="2">
    <source>
        <dbReference type="Proteomes" id="UP000324705"/>
    </source>
</evidence>
<dbReference type="AlphaFoldDB" id="A0A9R0QKJ8"/>